<dbReference type="PANTHER" id="PTHR33221:SF5">
    <property type="entry name" value="HTH-TYPE TRANSCRIPTIONAL REGULATOR ISCR"/>
    <property type="match status" value="1"/>
</dbReference>
<dbReference type="GO" id="GO:0005829">
    <property type="term" value="C:cytosol"/>
    <property type="evidence" value="ECO:0007669"/>
    <property type="project" value="TreeGrafter"/>
</dbReference>
<dbReference type="NCBIfam" id="TIGR00738">
    <property type="entry name" value="rrf2_super"/>
    <property type="match status" value="1"/>
</dbReference>
<dbReference type="GO" id="GO:0003677">
    <property type="term" value="F:DNA binding"/>
    <property type="evidence" value="ECO:0007669"/>
    <property type="project" value="UniProtKB-KW"/>
</dbReference>
<dbReference type="InterPro" id="IPR030489">
    <property type="entry name" value="TR_Rrf2-type_CS"/>
</dbReference>
<sequence length="143" mass="15926">MKLSSRGHYGLRAMVYLAKPKNNQPIPLRQIAADEKIPEAFLEQIFVDLRKAGLVKSVRGPKGGYRLVDSPEKIVVGNIVRVLEGTMNIVDCMEDNDGNCCDKNEDCSTKIVWEKLRTTMATVLDGMKLSDLVLGEKTMIDTL</sequence>
<dbReference type="PANTHER" id="PTHR33221">
    <property type="entry name" value="WINGED HELIX-TURN-HELIX TRANSCRIPTIONAL REGULATOR, RRF2 FAMILY"/>
    <property type="match status" value="1"/>
</dbReference>
<dbReference type="EMBL" id="SMAB01000006">
    <property type="protein sequence ID" value="TCS83127.1"/>
    <property type="molecule type" value="Genomic_DNA"/>
</dbReference>
<dbReference type="InterPro" id="IPR036390">
    <property type="entry name" value="WH_DNA-bd_sf"/>
</dbReference>
<dbReference type="InterPro" id="IPR000944">
    <property type="entry name" value="Tscrpt_reg_Rrf2"/>
</dbReference>
<dbReference type="AlphaFoldDB" id="A0A4R3KI14"/>
<organism evidence="2 3">
    <name type="scientific">Tepidibacillus fermentans</name>
    <dbReference type="NCBI Taxonomy" id="1281767"/>
    <lineage>
        <taxon>Bacteria</taxon>
        <taxon>Bacillati</taxon>
        <taxon>Bacillota</taxon>
        <taxon>Bacilli</taxon>
        <taxon>Bacillales</taxon>
        <taxon>Bacillaceae</taxon>
        <taxon>Tepidibacillus</taxon>
    </lineage>
</organism>
<proteinExistence type="predicted"/>
<evidence type="ECO:0000256" key="1">
    <source>
        <dbReference type="ARBA" id="ARBA00023125"/>
    </source>
</evidence>
<reference evidence="2 3" key="1">
    <citation type="submission" date="2019-03" db="EMBL/GenBank/DDBJ databases">
        <title>Genomic Encyclopedia of Type Strains, Phase IV (KMG-IV): sequencing the most valuable type-strain genomes for metagenomic binning, comparative biology and taxonomic classification.</title>
        <authorList>
            <person name="Goeker M."/>
        </authorList>
    </citation>
    <scope>NUCLEOTIDE SEQUENCE [LARGE SCALE GENOMIC DNA]</scope>
    <source>
        <strain evidence="2 3">DSM 23802</strain>
    </source>
</reference>
<dbReference type="SUPFAM" id="SSF46785">
    <property type="entry name" value="Winged helix' DNA-binding domain"/>
    <property type="match status" value="1"/>
</dbReference>
<dbReference type="PROSITE" id="PS51197">
    <property type="entry name" value="HTH_RRF2_2"/>
    <property type="match status" value="1"/>
</dbReference>
<protein>
    <submittedName>
        <fullName evidence="2">BadM/Rrf2 family transcriptional regulator</fullName>
    </submittedName>
</protein>
<accession>A0A4R3KI14</accession>
<gene>
    <name evidence="2" type="ORF">EDD72_10653</name>
</gene>
<keyword evidence="1" id="KW-0238">DNA-binding</keyword>
<evidence type="ECO:0000313" key="2">
    <source>
        <dbReference type="EMBL" id="TCS83127.1"/>
    </source>
</evidence>
<dbReference type="PROSITE" id="PS01332">
    <property type="entry name" value="HTH_RRF2_1"/>
    <property type="match status" value="1"/>
</dbReference>
<evidence type="ECO:0000313" key="3">
    <source>
        <dbReference type="Proteomes" id="UP000295788"/>
    </source>
</evidence>
<dbReference type="OrthoDB" id="9808360at2"/>
<comment type="caution">
    <text evidence="2">The sequence shown here is derived from an EMBL/GenBank/DDBJ whole genome shotgun (WGS) entry which is preliminary data.</text>
</comment>
<name>A0A4R3KI14_9BACI</name>
<keyword evidence="3" id="KW-1185">Reference proteome</keyword>
<dbReference type="InterPro" id="IPR036388">
    <property type="entry name" value="WH-like_DNA-bd_sf"/>
</dbReference>
<dbReference type="RefSeq" id="WP_132768059.1">
    <property type="nucleotide sequence ID" value="NZ_SMAB01000006.1"/>
</dbReference>
<dbReference type="Gene3D" id="1.10.10.10">
    <property type="entry name" value="Winged helix-like DNA-binding domain superfamily/Winged helix DNA-binding domain"/>
    <property type="match status" value="1"/>
</dbReference>
<dbReference type="Proteomes" id="UP000295788">
    <property type="component" value="Unassembled WGS sequence"/>
</dbReference>
<dbReference type="Pfam" id="PF02082">
    <property type="entry name" value="Rrf2"/>
    <property type="match status" value="1"/>
</dbReference>
<dbReference type="GO" id="GO:0003700">
    <property type="term" value="F:DNA-binding transcription factor activity"/>
    <property type="evidence" value="ECO:0007669"/>
    <property type="project" value="TreeGrafter"/>
</dbReference>